<proteinExistence type="predicted"/>
<keyword evidence="1" id="KW-1133">Transmembrane helix</keyword>
<evidence type="ECO:0000256" key="1">
    <source>
        <dbReference type="SAM" id="Phobius"/>
    </source>
</evidence>
<sequence length="56" mass="6491">MEWQGLISILIAVFMFFILPVILGFAIVIRDARWQAEQSCCPKPRRVMPKQVTVSR</sequence>
<protein>
    <submittedName>
        <fullName evidence="2">Uncharacterized protein</fullName>
    </submittedName>
</protein>
<name>A0A6S6PMH0_ACEAC</name>
<accession>A0A6S6PMH0</accession>
<evidence type="ECO:0000313" key="3">
    <source>
        <dbReference type="Proteomes" id="UP000515220"/>
    </source>
</evidence>
<keyword evidence="1" id="KW-0812">Transmembrane</keyword>
<dbReference type="Proteomes" id="UP000515220">
    <property type="component" value="Chromosome"/>
</dbReference>
<keyword evidence="1" id="KW-0472">Membrane</keyword>
<feature type="transmembrane region" description="Helical" evidence="1">
    <location>
        <begin position="6"/>
        <end position="29"/>
    </location>
</feature>
<gene>
    <name evidence="2" type="ORF">AAJCM20276_24890</name>
</gene>
<reference evidence="2 3" key="1">
    <citation type="submission" date="2020-07" db="EMBL/GenBank/DDBJ databases">
        <title>Complete Genome Sequence of an acetic acid bacterium, Acetobacter aceti JCM20276.</title>
        <authorList>
            <person name="Hirose Y."/>
            <person name="Mihara H."/>
        </authorList>
    </citation>
    <scope>NUCLEOTIDE SEQUENCE [LARGE SCALE GENOMIC DNA]</scope>
    <source>
        <strain evidence="2 3">JCM20276</strain>
    </source>
</reference>
<evidence type="ECO:0000313" key="2">
    <source>
        <dbReference type="EMBL" id="BCI67865.1"/>
    </source>
</evidence>
<dbReference type="AlphaFoldDB" id="A0A6S6PMH0"/>
<organism evidence="2 3">
    <name type="scientific">Acetobacter aceti</name>
    <dbReference type="NCBI Taxonomy" id="435"/>
    <lineage>
        <taxon>Bacteria</taxon>
        <taxon>Pseudomonadati</taxon>
        <taxon>Pseudomonadota</taxon>
        <taxon>Alphaproteobacteria</taxon>
        <taxon>Acetobacterales</taxon>
        <taxon>Acetobacteraceae</taxon>
        <taxon>Acetobacter</taxon>
        <taxon>Acetobacter subgen. Acetobacter</taxon>
    </lineage>
</organism>
<dbReference type="EMBL" id="AP023326">
    <property type="protein sequence ID" value="BCI67865.1"/>
    <property type="molecule type" value="Genomic_DNA"/>
</dbReference>